<dbReference type="EC" id="4.2.-.-" evidence="4"/>
<name>A0A9D1G303_9FIRM</name>
<dbReference type="EMBL" id="DVJN01000267">
    <property type="protein sequence ID" value="HIS94072.1"/>
    <property type="molecule type" value="Genomic_DNA"/>
</dbReference>
<evidence type="ECO:0000256" key="4">
    <source>
        <dbReference type="PIRNR" id="PIRNR006181"/>
    </source>
</evidence>
<dbReference type="Gene3D" id="3.90.960.10">
    <property type="entry name" value="YbaK/aminoacyl-tRNA synthetase-associated domain"/>
    <property type="match status" value="1"/>
</dbReference>
<comment type="caution">
    <text evidence="6">The sequence shown here is derived from an EMBL/GenBank/DDBJ whole genome shotgun (WGS) entry which is preliminary data.</text>
</comment>
<evidence type="ECO:0000313" key="7">
    <source>
        <dbReference type="Proteomes" id="UP000824140"/>
    </source>
</evidence>
<reference evidence="6" key="2">
    <citation type="journal article" date="2021" name="PeerJ">
        <title>Extensive microbial diversity within the chicken gut microbiome revealed by metagenomics and culture.</title>
        <authorList>
            <person name="Gilroy R."/>
            <person name="Ravi A."/>
            <person name="Getino M."/>
            <person name="Pursley I."/>
            <person name="Horton D.L."/>
            <person name="Alikhan N.F."/>
            <person name="Baker D."/>
            <person name="Gharbi K."/>
            <person name="Hall N."/>
            <person name="Watson M."/>
            <person name="Adriaenssens E.M."/>
            <person name="Foster-Nyarko E."/>
            <person name="Jarju S."/>
            <person name="Secka A."/>
            <person name="Antonio M."/>
            <person name="Oren A."/>
            <person name="Chaudhuri R.R."/>
            <person name="La Ragione R."/>
            <person name="Hildebrand F."/>
            <person name="Pallen M.J."/>
        </authorList>
    </citation>
    <scope>NUCLEOTIDE SEQUENCE</scope>
    <source>
        <strain evidence="6">13766</strain>
    </source>
</reference>
<dbReference type="InterPro" id="IPR007214">
    <property type="entry name" value="YbaK/aa-tRNA-synth-assoc-dom"/>
</dbReference>
<dbReference type="GO" id="GO:0006412">
    <property type="term" value="P:translation"/>
    <property type="evidence" value="ECO:0007669"/>
    <property type="project" value="UniProtKB-KW"/>
</dbReference>
<feature type="domain" description="YbaK/aminoacyl-tRNA synthetase-associated" evidence="5">
    <location>
        <begin position="32"/>
        <end position="146"/>
    </location>
</feature>
<evidence type="ECO:0000313" key="6">
    <source>
        <dbReference type="EMBL" id="HIS94072.1"/>
    </source>
</evidence>
<dbReference type="SUPFAM" id="SSF55826">
    <property type="entry name" value="YbaK/ProRS associated domain"/>
    <property type="match status" value="1"/>
</dbReference>
<evidence type="ECO:0000256" key="2">
    <source>
        <dbReference type="ARBA" id="ARBA00022917"/>
    </source>
</evidence>
<evidence type="ECO:0000256" key="3">
    <source>
        <dbReference type="ARBA" id="ARBA00023239"/>
    </source>
</evidence>
<dbReference type="CDD" id="cd00002">
    <property type="entry name" value="YbaK_deacylase"/>
    <property type="match status" value="1"/>
</dbReference>
<comment type="similarity">
    <text evidence="1 4">Belongs to the prolyl-tRNA editing family. YbaK/EbsC subfamily.</text>
</comment>
<organism evidence="6 7">
    <name type="scientific">Candidatus Alectryocaccomicrobium excrementavium</name>
    <dbReference type="NCBI Taxonomy" id="2840668"/>
    <lineage>
        <taxon>Bacteria</taxon>
        <taxon>Bacillati</taxon>
        <taxon>Bacillota</taxon>
        <taxon>Clostridia</taxon>
        <taxon>Candidatus Alectryocaccomicrobium</taxon>
    </lineage>
</organism>
<dbReference type="NCBIfam" id="TIGR00011">
    <property type="entry name" value="YbaK_EbsC"/>
    <property type="match status" value="1"/>
</dbReference>
<dbReference type="AlphaFoldDB" id="A0A9D1G303"/>
<keyword evidence="2 4" id="KW-0648">Protein biosynthesis</keyword>
<accession>A0A9D1G303</accession>
<evidence type="ECO:0000256" key="1">
    <source>
        <dbReference type="ARBA" id="ARBA00009798"/>
    </source>
</evidence>
<proteinExistence type="inferred from homology"/>
<dbReference type="PIRSF" id="PIRSF006181">
    <property type="entry name" value="EbsC_YbaK"/>
    <property type="match status" value="1"/>
</dbReference>
<keyword evidence="3 4" id="KW-0456">Lyase</keyword>
<dbReference type="InterPro" id="IPR036754">
    <property type="entry name" value="YbaK/aa-tRNA-synt-asso_dom_sf"/>
</dbReference>
<sequence length="156" mass="17200">MEDKTNAMRLLDGRRLPYIQHSYPCTQAVSGVEAARLMELDPAMVYKTLVTVGKSRAHYVFVIPVAAELSLKKAAKCAGEKSIEMIPMKELLPLTGYVHGGCSPIGMKKLFPTFVHETAREQSAIVFSAGKIGRQIEMCPQDLQKIVPFAYASLVE</sequence>
<dbReference type="GO" id="GO:0016829">
    <property type="term" value="F:lyase activity"/>
    <property type="evidence" value="ECO:0007669"/>
    <property type="project" value="UniProtKB-KW"/>
</dbReference>
<dbReference type="GO" id="GO:0002161">
    <property type="term" value="F:aminoacyl-tRNA deacylase activity"/>
    <property type="evidence" value="ECO:0007669"/>
    <property type="project" value="InterPro"/>
</dbReference>
<reference evidence="6" key="1">
    <citation type="submission" date="2020-10" db="EMBL/GenBank/DDBJ databases">
        <authorList>
            <person name="Gilroy R."/>
        </authorList>
    </citation>
    <scope>NUCLEOTIDE SEQUENCE</scope>
    <source>
        <strain evidence="6">13766</strain>
    </source>
</reference>
<protein>
    <recommendedName>
        <fullName evidence="4">Cys-tRNA(Pro)/Cys-tRNA(Cys) deacylase</fullName>
        <ecNumber evidence="4">4.2.-.-</ecNumber>
    </recommendedName>
</protein>
<dbReference type="PANTHER" id="PTHR30411:SF0">
    <property type="entry name" value="CYS-TRNA(PRO)_CYS-TRNA(CYS) DEACYLASE YBAK"/>
    <property type="match status" value="1"/>
</dbReference>
<gene>
    <name evidence="6" type="primary">ybaK</name>
    <name evidence="6" type="ORF">IAA84_13755</name>
</gene>
<evidence type="ECO:0000259" key="5">
    <source>
        <dbReference type="Pfam" id="PF04073"/>
    </source>
</evidence>
<dbReference type="InterPro" id="IPR004369">
    <property type="entry name" value="Prolyl-tRNA_editing_YbaK/EbsC"/>
</dbReference>
<dbReference type="Pfam" id="PF04073">
    <property type="entry name" value="tRNA_edit"/>
    <property type="match status" value="1"/>
</dbReference>
<dbReference type="Proteomes" id="UP000824140">
    <property type="component" value="Unassembled WGS sequence"/>
</dbReference>
<dbReference type="PANTHER" id="PTHR30411">
    <property type="entry name" value="CYTOPLASMIC PROTEIN"/>
    <property type="match status" value="1"/>
</dbReference>